<organism evidence="2 3">
    <name type="scientific">Edaphosphingomonas haloaromaticamans</name>
    <dbReference type="NCBI Taxonomy" id="653954"/>
    <lineage>
        <taxon>Bacteria</taxon>
        <taxon>Pseudomonadati</taxon>
        <taxon>Pseudomonadota</taxon>
        <taxon>Alphaproteobacteria</taxon>
        <taxon>Sphingomonadales</taxon>
        <taxon>Rhizorhabdaceae</taxon>
        <taxon>Edaphosphingomonas</taxon>
    </lineage>
</organism>
<keyword evidence="3" id="KW-1185">Reference proteome</keyword>
<protein>
    <recommendedName>
        <fullName evidence="4">DUF736 domain-containing protein</fullName>
    </recommendedName>
</protein>
<dbReference type="Pfam" id="PF05284">
    <property type="entry name" value="DUF736"/>
    <property type="match status" value="1"/>
</dbReference>
<gene>
    <name evidence="2" type="ORF">BHE75_01423</name>
</gene>
<dbReference type="RefSeq" id="WP_024019489.1">
    <property type="nucleotide sequence ID" value="NZ_MIPT01000001.1"/>
</dbReference>
<dbReference type="AlphaFoldDB" id="A0A1S1HBG9"/>
<dbReference type="InterPro" id="IPR007948">
    <property type="entry name" value="DUF736"/>
</dbReference>
<dbReference type="EMBL" id="MIPT01000001">
    <property type="protein sequence ID" value="OHT19438.1"/>
    <property type="molecule type" value="Genomic_DNA"/>
</dbReference>
<evidence type="ECO:0008006" key="4">
    <source>
        <dbReference type="Google" id="ProtNLM"/>
    </source>
</evidence>
<evidence type="ECO:0000313" key="3">
    <source>
        <dbReference type="Proteomes" id="UP000179467"/>
    </source>
</evidence>
<feature type="region of interest" description="Disordered" evidence="1">
    <location>
        <begin position="108"/>
        <end position="158"/>
    </location>
</feature>
<reference evidence="2 3" key="1">
    <citation type="submission" date="2016-09" db="EMBL/GenBank/DDBJ databases">
        <title>Metabolic pathway, cell adaptation mechanisms and a novel monoxygenase revealed through proteogenomic-transcription analysis of a Sphingomonas haloaromaticamans strain degrading the fungicide ortho-phenylphenol.</title>
        <authorList>
            <person name="Perruchon C."/>
            <person name="Papadopoulou E.S."/>
            <person name="Rousidou C."/>
            <person name="Vasileiadis S."/>
            <person name="Tanou G."/>
            <person name="Amoutzias G."/>
            <person name="Molassiotis A."/>
            <person name="Karpouzas D.G."/>
        </authorList>
    </citation>
    <scope>NUCLEOTIDE SEQUENCE [LARGE SCALE GENOMIC DNA]</scope>
    <source>
        <strain evidence="2 3">P3</strain>
    </source>
</reference>
<evidence type="ECO:0000313" key="2">
    <source>
        <dbReference type="EMBL" id="OHT19438.1"/>
    </source>
</evidence>
<dbReference type="OrthoDB" id="7408907at2"/>
<accession>A0A1S1HBG9</accession>
<dbReference type="Proteomes" id="UP000179467">
    <property type="component" value="Unassembled WGS sequence"/>
</dbReference>
<comment type="caution">
    <text evidence="2">The sequence shown here is derived from an EMBL/GenBank/DDBJ whole genome shotgun (WGS) entry which is preliminary data.</text>
</comment>
<name>A0A1S1HBG9_9SPHN</name>
<sequence length="158" mass="17618">MNIGEFNLKNGRLLGWIATHTIDLPRLGLRSVESENDQAPVYEILAQNVSNRWVQIGALWEATSNKTGEIFLQGNIDDPSMPEPLPIALFGTREEGFNVAWRRPKRRDDFAPVTRSNGDSYRDERPRNAGGMGESTADDGGEYVGPDATQKLDDEIPF</sequence>
<proteinExistence type="predicted"/>
<evidence type="ECO:0000256" key="1">
    <source>
        <dbReference type="SAM" id="MobiDB-lite"/>
    </source>
</evidence>